<gene>
    <name evidence="1" type="ORF">N3K66_002215</name>
</gene>
<dbReference type="Proteomes" id="UP001163324">
    <property type="component" value="Chromosome 2"/>
</dbReference>
<evidence type="ECO:0000313" key="2">
    <source>
        <dbReference type="Proteomes" id="UP001163324"/>
    </source>
</evidence>
<dbReference type="EMBL" id="CM047941">
    <property type="protein sequence ID" value="KAI9902863.1"/>
    <property type="molecule type" value="Genomic_DNA"/>
</dbReference>
<sequence>MALLNKLQSLRGHNCKYGSTNPVILSRDMATSVQPWRSSDSSVQTVASQRFKTACLFSTPSSPAYYPAKKNKNVDSSV</sequence>
<name>A0ACC0V9Q1_9HYPO</name>
<accession>A0ACC0V9Q1</accession>
<proteinExistence type="predicted"/>
<evidence type="ECO:0000313" key="1">
    <source>
        <dbReference type="EMBL" id="KAI9902863.1"/>
    </source>
</evidence>
<protein>
    <submittedName>
        <fullName evidence="1">Uncharacterized protein</fullName>
    </submittedName>
</protein>
<keyword evidence="2" id="KW-1185">Reference proteome</keyword>
<comment type="caution">
    <text evidence="1">The sequence shown here is derived from an EMBL/GenBank/DDBJ whole genome shotgun (WGS) entry which is preliminary data.</text>
</comment>
<reference evidence="1" key="1">
    <citation type="submission" date="2022-10" db="EMBL/GenBank/DDBJ databases">
        <title>Complete Genome of Trichothecium roseum strain YXFP-22015, a Plant Pathogen Isolated from Citrus.</title>
        <authorList>
            <person name="Wang Y."/>
            <person name="Zhu L."/>
        </authorList>
    </citation>
    <scope>NUCLEOTIDE SEQUENCE</scope>
    <source>
        <strain evidence="1">YXFP-22015</strain>
    </source>
</reference>
<organism evidence="1 2">
    <name type="scientific">Trichothecium roseum</name>
    <dbReference type="NCBI Taxonomy" id="47278"/>
    <lineage>
        <taxon>Eukaryota</taxon>
        <taxon>Fungi</taxon>
        <taxon>Dikarya</taxon>
        <taxon>Ascomycota</taxon>
        <taxon>Pezizomycotina</taxon>
        <taxon>Sordariomycetes</taxon>
        <taxon>Hypocreomycetidae</taxon>
        <taxon>Hypocreales</taxon>
        <taxon>Hypocreales incertae sedis</taxon>
        <taxon>Trichothecium</taxon>
    </lineage>
</organism>